<dbReference type="Gene3D" id="2.60.200.20">
    <property type="match status" value="2"/>
</dbReference>
<sequence length="431" mass="45619">MSFFDTLARWLGLSDTAPAEGAAPPHRAAPGPAAPAVTGTSPYAALWAAIDRQLAEFMVRTVLPHRHYAPDDSFRLVRIRVVGRSPAAQRAIDDFLAEFRPESRRQVVLAAVARNCPQGVSTAAFVDLDREFDAAALEESDPFEAQLGAGAGDYQVTLFGEWAQAPAQPSRPDTGPPLELDISDADGQRRLQPTSLPLALGRAPGEGHVAGRFVSRRHGLVERGEHGEPWWRDTSANGSVVDGAPVRPGERLRLRDGARLRLGGDAGDPAECPELVLRWGGAADEDAHTPIRATLQDPPPTPLRGGLAAGASATPLAGRAPGPLCLLAIRDAQGTRTVAVTALPCVIGRADTAQVRLPEANAGVSREHLVIESLDARGAHLRNPAAGKWGTQLDGAEQPVEFVLPWGRQVVLAPRFTQAPAASVLLLEASP</sequence>
<dbReference type="CDD" id="cd00060">
    <property type="entry name" value="FHA"/>
    <property type="match status" value="1"/>
</dbReference>
<reference evidence="2" key="1">
    <citation type="submission" date="2021-01" db="EMBL/GenBank/DDBJ databases">
        <title>Ramlibacter sp. strain AW1 16S ribosomal RNA gene Genome sequencing and assembly.</title>
        <authorList>
            <person name="Kang M."/>
        </authorList>
    </citation>
    <scope>NUCLEOTIDE SEQUENCE</scope>
    <source>
        <strain evidence="2">AW1</strain>
    </source>
</reference>
<evidence type="ECO:0000259" key="1">
    <source>
        <dbReference type="PROSITE" id="PS50006"/>
    </source>
</evidence>
<organism evidence="2 3">
    <name type="scientific">Ramlibacter aurantiacus</name>
    <dbReference type="NCBI Taxonomy" id="2801330"/>
    <lineage>
        <taxon>Bacteria</taxon>
        <taxon>Pseudomonadati</taxon>
        <taxon>Pseudomonadota</taxon>
        <taxon>Betaproteobacteria</taxon>
        <taxon>Burkholderiales</taxon>
        <taxon>Comamonadaceae</taxon>
        <taxon>Ramlibacter</taxon>
    </lineage>
</organism>
<evidence type="ECO:0000313" key="3">
    <source>
        <dbReference type="Proteomes" id="UP000613011"/>
    </source>
</evidence>
<dbReference type="AlphaFoldDB" id="A0A937D3H9"/>
<dbReference type="SMART" id="SM00240">
    <property type="entry name" value="FHA"/>
    <property type="match status" value="2"/>
</dbReference>
<comment type="caution">
    <text evidence="2">The sequence shown here is derived from an EMBL/GenBank/DDBJ whole genome shotgun (WGS) entry which is preliminary data.</text>
</comment>
<proteinExistence type="predicted"/>
<protein>
    <submittedName>
        <fullName evidence="2">FHA domain-containing protein</fullName>
    </submittedName>
</protein>
<dbReference type="InterPro" id="IPR000253">
    <property type="entry name" value="FHA_dom"/>
</dbReference>
<accession>A0A937D3H9</accession>
<dbReference type="Proteomes" id="UP000613011">
    <property type="component" value="Unassembled WGS sequence"/>
</dbReference>
<dbReference type="InterPro" id="IPR008984">
    <property type="entry name" value="SMAD_FHA_dom_sf"/>
</dbReference>
<name>A0A937D3H9_9BURK</name>
<keyword evidence="3" id="KW-1185">Reference proteome</keyword>
<feature type="domain" description="FHA" evidence="1">
    <location>
        <begin position="198"/>
        <end position="246"/>
    </location>
</feature>
<dbReference type="EMBL" id="JAEQNA010000001">
    <property type="protein sequence ID" value="MBL0419362.1"/>
    <property type="molecule type" value="Genomic_DNA"/>
</dbReference>
<feature type="domain" description="FHA" evidence="1">
    <location>
        <begin position="345"/>
        <end position="398"/>
    </location>
</feature>
<evidence type="ECO:0000313" key="2">
    <source>
        <dbReference type="EMBL" id="MBL0419362.1"/>
    </source>
</evidence>
<dbReference type="RefSeq" id="WP_201682400.1">
    <property type="nucleotide sequence ID" value="NZ_JAEQNA010000001.1"/>
</dbReference>
<dbReference type="PROSITE" id="PS50006">
    <property type="entry name" value="FHA_DOMAIN"/>
    <property type="match status" value="2"/>
</dbReference>
<gene>
    <name evidence="2" type="ORF">JI739_03275</name>
</gene>
<dbReference type="Pfam" id="PF00498">
    <property type="entry name" value="FHA"/>
    <property type="match status" value="1"/>
</dbReference>
<dbReference type="SUPFAM" id="SSF49879">
    <property type="entry name" value="SMAD/FHA domain"/>
    <property type="match status" value="2"/>
</dbReference>